<dbReference type="RefSeq" id="WP_394510347.1">
    <property type="nucleotide sequence ID" value="NZ_JBIGHX010000002.1"/>
</dbReference>
<dbReference type="Gene3D" id="1.10.10.10">
    <property type="entry name" value="Winged helix-like DNA-binding domain superfamily/Winged helix DNA-binding domain"/>
    <property type="match status" value="1"/>
</dbReference>
<dbReference type="InterPro" id="IPR036388">
    <property type="entry name" value="WH-like_DNA-bd_sf"/>
</dbReference>
<keyword evidence="2" id="KW-0805">Transcription regulation</keyword>
<proteinExistence type="inferred from homology"/>
<name>A0ABW7GI30_9BURK</name>
<protein>
    <submittedName>
        <fullName evidence="6">LysR family transcriptional regulator</fullName>
    </submittedName>
</protein>
<evidence type="ECO:0000259" key="5">
    <source>
        <dbReference type="PROSITE" id="PS50931"/>
    </source>
</evidence>
<accession>A0ABW7GI30</accession>
<sequence>MTFTQLEVFAALARAGSFSRAAALLGITQSAVSHAIRGLEAELGLPLFQRDGGKSTLTEAGARLLARGNDILQQREALQQEAATARGQARGTLRIASFGSTSSLRLLPSLLDAYARAQPEVEVHVEEQDDATVVRWLLEQRAEIGFVTLPDERFETMPLVRDEFVAVLPDSHRLAKRRQLQLTDLDGEPFIRTGAGSGSVIDRMLSDAGARPRLLYRFEQLSSILGFVAQGHAVAVAARLALPDEAPGVVYRPLQPRQHRITGLAVRSMKRLSPAAVAFMDVARRCFAASARGSTNP</sequence>
<reference evidence="6 7" key="1">
    <citation type="submission" date="2024-08" db="EMBL/GenBank/DDBJ databases">
        <authorList>
            <person name="Lu H."/>
        </authorList>
    </citation>
    <scope>NUCLEOTIDE SEQUENCE [LARGE SCALE GENOMIC DNA]</scope>
    <source>
        <strain evidence="6 7">DXS20W</strain>
    </source>
</reference>
<dbReference type="InterPro" id="IPR005119">
    <property type="entry name" value="LysR_subst-bd"/>
</dbReference>
<evidence type="ECO:0000256" key="1">
    <source>
        <dbReference type="ARBA" id="ARBA00009437"/>
    </source>
</evidence>
<dbReference type="PROSITE" id="PS50931">
    <property type="entry name" value="HTH_LYSR"/>
    <property type="match status" value="1"/>
</dbReference>
<comment type="similarity">
    <text evidence="1">Belongs to the LysR transcriptional regulatory family.</text>
</comment>
<evidence type="ECO:0000256" key="3">
    <source>
        <dbReference type="ARBA" id="ARBA00023125"/>
    </source>
</evidence>
<gene>
    <name evidence="6" type="ORF">ACG04Q_07915</name>
</gene>
<dbReference type="SUPFAM" id="SSF46785">
    <property type="entry name" value="Winged helix' DNA-binding domain"/>
    <property type="match status" value="1"/>
</dbReference>
<dbReference type="Proteomes" id="UP001606302">
    <property type="component" value="Unassembled WGS sequence"/>
</dbReference>
<evidence type="ECO:0000313" key="7">
    <source>
        <dbReference type="Proteomes" id="UP001606302"/>
    </source>
</evidence>
<evidence type="ECO:0000256" key="4">
    <source>
        <dbReference type="ARBA" id="ARBA00023163"/>
    </source>
</evidence>
<dbReference type="EMBL" id="JBIGHX010000002">
    <property type="protein sequence ID" value="MFG6461492.1"/>
    <property type="molecule type" value="Genomic_DNA"/>
</dbReference>
<evidence type="ECO:0000313" key="6">
    <source>
        <dbReference type="EMBL" id="MFG6461492.1"/>
    </source>
</evidence>
<dbReference type="PANTHER" id="PTHR30346">
    <property type="entry name" value="TRANSCRIPTIONAL DUAL REGULATOR HCAR-RELATED"/>
    <property type="match status" value="1"/>
</dbReference>
<dbReference type="InterPro" id="IPR000847">
    <property type="entry name" value="LysR_HTH_N"/>
</dbReference>
<dbReference type="Pfam" id="PF03466">
    <property type="entry name" value="LysR_substrate"/>
    <property type="match status" value="1"/>
</dbReference>
<feature type="domain" description="HTH lysR-type" evidence="5">
    <location>
        <begin position="1"/>
        <end position="58"/>
    </location>
</feature>
<dbReference type="Pfam" id="PF00126">
    <property type="entry name" value="HTH_1"/>
    <property type="match status" value="1"/>
</dbReference>
<dbReference type="PRINTS" id="PR00039">
    <property type="entry name" value="HTHLYSR"/>
</dbReference>
<dbReference type="PANTHER" id="PTHR30346:SF0">
    <property type="entry name" value="HCA OPERON TRANSCRIPTIONAL ACTIVATOR HCAR"/>
    <property type="match status" value="1"/>
</dbReference>
<dbReference type="Gene3D" id="3.40.190.290">
    <property type="match status" value="1"/>
</dbReference>
<keyword evidence="4" id="KW-0804">Transcription</keyword>
<dbReference type="SUPFAM" id="SSF53850">
    <property type="entry name" value="Periplasmic binding protein-like II"/>
    <property type="match status" value="1"/>
</dbReference>
<comment type="caution">
    <text evidence="6">The sequence shown here is derived from an EMBL/GenBank/DDBJ whole genome shotgun (WGS) entry which is preliminary data.</text>
</comment>
<keyword evidence="3" id="KW-0238">DNA-binding</keyword>
<keyword evidence="7" id="KW-1185">Reference proteome</keyword>
<organism evidence="6 7">
    <name type="scientific">Pelomonas lactea</name>
    <dbReference type="NCBI Taxonomy" id="3299030"/>
    <lineage>
        <taxon>Bacteria</taxon>
        <taxon>Pseudomonadati</taxon>
        <taxon>Pseudomonadota</taxon>
        <taxon>Betaproteobacteria</taxon>
        <taxon>Burkholderiales</taxon>
        <taxon>Sphaerotilaceae</taxon>
        <taxon>Roseateles</taxon>
    </lineage>
</organism>
<evidence type="ECO:0000256" key="2">
    <source>
        <dbReference type="ARBA" id="ARBA00023015"/>
    </source>
</evidence>
<dbReference type="CDD" id="cd05466">
    <property type="entry name" value="PBP2_LTTR_substrate"/>
    <property type="match status" value="1"/>
</dbReference>
<dbReference type="InterPro" id="IPR036390">
    <property type="entry name" value="WH_DNA-bd_sf"/>
</dbReference>